<name>A0A5B7GDB6_PORTR</name>
<sequence length="89" mass="9930">MLSVSAAAQYITNSALCLRVKAQTRTTVKKVQWKCSVLPDRECSCTLVSGLLFCTTTFLMSGMPVGLDTTQHKAVRQHLHEKCIQTLWD</sequence>
<organism evidence="1 2">
    <name type="scientific">Portunus trituberculatus</name>
    <name type="common">Swimming crab</name>
    <name type="synonym">Neptunus trituberculatus</name>
    <dbReference type="NCBI Taxonomy" id="210409"/>
    <lineage>
        <taxon>Eukaryota</taxon>
        <taxon>Metazoa</taxon>
        <taxon>Ecdysozoa</taxon>
        <taxon>Arthropoda</taxon>
        <taxon>Crustacea</taxon>
        <taxon>Multicrustacea</taxon>
        <taxon>Malacostraca</taxon>
        <taxon>Eumalacostraca</taxon>
        <taxon>Eucarida</taxon>
        <taxon>Decapoda</taxon>
        <taxon>Pleocyemata</taxon>
        <taxon>Brachyura</taxon>
        <taxon>Eubrachyura</taxon>
        <taxon>Portunoidea</taxon>
        <taxon>Portunidae</taxon>
        <taxon>Portuninae</taxon>
        <taxon>Portunus</taxon>
    </lineage>
</organism>
<comment type="caution">
    <text evidence="1">The sequence shown here is derived from an EMBL/GenBank/DDBJ whole genome shotgun (WGS) entry which is preliminary data.</text>
</comment>
<dbReference type="Proteomes" id="UP000324222">
    <property type="component" value="Unassembled WGS sequence"/>
</dbReference>
<protein>
    <submittedName>
        <fullName evidence="1">Uncharacterized protein</fullName>
    </submittedName>
</protein>
<dbReference type="AlphaFoldDB" id="A0A5B7GDB6"/>
<reference evidence="1 2" key="1">
    <citation type="submission" date="2019-05" db="EMBL/GenBank/DDBJ databases">
        <title>Another draft genome of Portunus trituberculatus and its Hox gene families provides insights of decapod evolution.</title>
        <authorList>
            <person name="Jeong J.-H."/>
            <person name="Song I."/>
            <person name="Kim S."/>
            <person name="Choi T."/>
            <person name="Kim D."/>
            <person name="Ryu S."/>
            <person name="Kim W."/>
        </authorList>
    </citation>
    <scope>NUCLEOTIDE SEQUENCE [LARGE SCALE GENOMIC DNA]</scope>
    <source>
        <tissue evidence="1">Muscle</tissue>
    </source>
</reference>
<keyword evidence="2" id="KW-1185">Reference proteome</keyword>
<proteinExistence type="predicted"/>
<evidence type="ECO:0000313" key="1">
    <source>
        <dbReference type="EMBL" id="MPC56932.1"/>
    </source>
</evidence>
<evidence type="ECO:0000313" key="2">
    <source>
        <dbReference type="Proteomes" id="UP000324222"/>
    </source>
</evidence>
<accession>A0A5B7GDB6</accession>
<gene>
    <name evidence="1" type="ORF">E2C01_050900</name>
</gene>
<dbReference type="EMBL" id="VSRR010014362">
    <property type="protein sequence ID" value="MPC56932.1"/>
    <property type="molecule type" value="Genomic_DNA"/>
</dbReference>